<accession>A0A4C1ZVU2</accession>
<evidence type="ECO:0000313" key="2">
    <source>
        <dbReference type="Proteomes" id="UP000299102"/>
    </source>
</evidence>
<comment type="caution">
    <text evidence="1">The sequence shown here is derived from an EMBL/GenBank/DDBJ whole genome shotgun (WGS) entry which is preliminary data.</text>
</comment>
<name>A0A4C1ZVU2_EUMVA</name>
<organism evidence="1 2">
    <name type="scientific">Eumeta variegata</name>
    <name type="common">Bagworm moth</name>
    <name type="synonym">Eumeta japonica</name>
    <dbReference type="NCBI Taxonomy" id="151549"/>
    <lineage>
        <taxon>Eukaryota</taxon>
        <taxon>Metazoa</taxon>
        <taxon>Ecdysozoa</taxon>
        <taxon>Arthropoda</taxon>
        <taxon>Hexapoda</taxon>
        <taxon>Insecta</taxon>
        <taxon>Pterygota</taxon>
        <taxon>Neoptera</taxon>
        <taxon>Endopterygota</taxon>
        <taxon>Lepidoptera</taxon>
        <taxon>Glossata</taxon>
        <taxon>Ditrysia</taxon>
        <taxon>Tineoidea</taxon>
        <taxon>Psychidae</taxon>
        <taxon>Oiketicinae</taxon>
        <taxon>Eumeta</taxon>
    </lineage>
</organism>
<reference evidence="1 2" key="1">
    <citation type="journal article" date="2019" name="Commun. Biol.">
        <title>The bagworm genome reveals a unique fibroin gene that provides high tensile strength.</title>
        <authorList>
            <person name="Kono N."/>
            <person name="Nakamura H."/>
            <person name="Ohtoshi R."/>
            <person name="Tomita M."/>
            <person name="Numata K."/>
            <person name="Arakawa K."/>
        </authorList>
    </citation>
    <scope>NUCLEOTIDE SEQUENCE [LARGE SCALE GENOMIC DNA]</scope>
</reference>
<dbReference type="EMBL" id="BGZK01002187">
    <property type="protein sequence ID" value="GBP91602.1"/>
    <property type="molecule type" value="Genomic_DNA"/>
</dbReference>
<evidence type="ECO:0000313" key="1">
    <source>
        <dbReference type="EMBL" id="GBP91602.1"/>
    </source>
</evidence>
<dbReference type="Proteomes" id="UP000299102">
    <property type="component" value="Unassembled WGS sequence"/>
</dbReference>
<sequence length="120" mass="13762">MSSAHRFNCRPTFLFPIGPFHRVASMVYLLSVYREMCPAHLHLSKLKKECVIVEFPTVAVTKVYRTNEKYCNISVTPTEVALGDAVSAICQSREEYSGLHWDVVQWTGRGMKKEYTQVFV</sequence>
<keyword evidence="2" id="KW-1185">Reference proteome</keyword>
<protein>
    <submittedName>
        <fullName evidence="1">Uncharacterized protein</fullName>
    </submittedName>
</protein>
<gene>
    <name evidence="1" type="ORF">EVAR_99901_1</name>
</gene>
<dbReference type="AlphaFoldDB" id="A0A4C1ZVU2"/>
<proteinExistence type="predicted"/>